<feature type="domain" description="TM7S3/TM198-like" evidence="5">
    <location>
        <begin position="5"/>
        <end position="65"/>
    </location>
</feature>
<dbReference type="AlphaFoldDB" id="A0A1R1PUX5"/>
<keyword evidence="7" id="KW-1185">Reference proteome</keyword>
<proteinExistence type="predicted"/>
<evidence type="ECO:0000256" key="4">
    <source>
        <dbReference type="ARBA" id="ARBA00023136"/>
    </source>
</evidence>
<evidence type="ECO:0000259" key="5">
    <source>
        <dbReference type="Pfam" id="PF13886"/>
    </source>
</evidence>
<name>A0A1R1PUX5_ZANCU</name>
<accession>A0A1R1PUX5</accession>
<dbReference type="Proteomes" id="UP000188320">
    <property type="component" value="Unassembled WGS sequence"/>
</dbReference>
<keyword evidence="2" id="KW-0812">Transmembrane</keyword>
<evidence type="ECO:0000256" key="2">
    <source>
        <dbReference type="ARBA" id="ARBA00022692"/>
    </source>
</evidence>
<dbReference type="Pfam" id="PF13886">
    <property type="entry name" value="TM7S3_TM198"/>
    <property type="match status" value="1"/>
</dbReference>
<dbReference type="OrthoDB" id="102260at2759"/>
<organism evidence="6 7">
    <name type="scientific">Zancudomyces culisetae</name>
    <name type="common">Gut fungus</name>
    <name type="synonym">Smittium culisetae</name>
    <dbReference type="NCBI Taxonomy" id="1213189"/>
    <lineage>
        <taxon>Eukaryota</taxon>
        <taxon>Fungi</taxon>
        <taxon>Fungi incertae sedis</taxon>
        <taxon>Zoopagomycota</taxon>
        <taxon>Kickxellomycotina</taxon>
        <taxon>Harpellomycetes</taxon>
        <taxon>Harpellales</taxon>
        <taxon>Legeriomycetaceae</taxon>
        <taxon>Zancudomyces</taxon>
    </lineage>
</organism>
<evidence type="ECO:0000313" key="6">
    <source>
        <dbReference type="EMBL" id="OMH84771.1"/>
    </source>
</evidence>
<evidence type="ECO:0000256" key="1">
    <source>
        <dbReference type="ARBA" id="ARBA00004141"/>
    </source>
</evidence>
<gene>
    <name evidence="6" type="ORF">AX774_g1703</name>
</gene>
<reference evidence="7" key="1">
    <citation type="submission" date="2017-01" db="EMBL/GenBank/DDBJ databases">
        <authorList>
            <person name="Wang Y."/>
            <person name="White M."/>
            <person name="Kvist S."/>
            <person name="Moncalvo J.-M."/>
        </authorList>
    </citation>
    <scope>NUCLEOTIDE SEQUENCE [LARGE SCALE GENOMIC DNA]</scope>
    <source>
        <strain evidence="7">COL-18-3</strain>
    </source>
</reference>
<dbReference type="InterPro" id="IPR025256">
    <property type="entry name" value="TM7S3/TM198-like_dom"/>
</dbReference>
<sequence length="81" mass="8941">MPASSPMIGAYMTMIGVDCFARTGWLIHALDITNATSDAYYHTNQETALEAAFVIVLGVFGCAFQKWQVNATANRIYYDLV</sequence>
<evidence type="ECO:0000313" key="7">
    <source>
        <dbReference type="Proteomes" id="UP000188320"/>
    </source>
</evidence>
<evidence type="ECO:0000256" key="3">
    <source>
        <dbReference type="ARBA" id="ARBA00022989"/>
    </source>
</evidence>
<comment type="subcellular location">
    <subcellularLocation>
        <location evidence="1">Membrane</location>
        <topology evidence="1">Multi-pass membrane protein</topology>
    </subcellularLocation>
</comment>
<dbReference type="EMBL" id="LSSK01000151">
    <property type="protein sequence ID" value="OMH84771.1"/>
    <property type="molecule type" value="Genomic_DNA"/>
</dbReference>
<comment type="caution">
    <text evidence="6">The sequence shown here is derived from an EMBL/GenBank/DDBJ whole genome shotgun (WGS) entry which is preliminary data.</text>
</comment>
<protein>
    <recommendedName>
        <fullName evidence="5">TM7S3/TM198-like domain-containing protein</fullName>
    </recommendedName>
</protein>
<keyword evidence="3" id="KW-1133">Transmembrane helix</keyword>
<dbReference type="GO" id="GO:0016020">
    <property type="term" value="C:membrane"/>
    <property type="evidence" value="ECO:0007669"/>
    <property type="project" value="UniProtKB-SubCell"/>
</dbReference>
<keyword evidence="4" id="KW-0472">Membrane</keyword>